<gene>
    <name evidence="1" type="primary">dptF</name>
    <name evidence="1" type="ORF">ACFQ5N_02065</name>
</gene>
<name>A0ABW3WK71_9FLAO</name>
<reference evidence="2" key="1">
    <citation type="journal article" date="2019" name="Int. J. Syst. Evol. Microbiol.">
        <title>The Global Catalogue of Microorganisms (GCM) 10K type strain sequencing project: providing services to taxonomists for standard genome sequencing and annotation.</title>
        <authorList>
            <consortium name="The Broad Institute Genomics Platform"/>
            <consortium name="The Broad Institute Genome Sequencing Center for Infectious Disease"/>
            <person name="Wu L."/>
            <person name="Ma J."/>
        </authorList>
    </citation>
    <scope>NUCLEOTIDE SEQUENCE [LARGE SCALE GENOMIC DNA]</scope>
    <source>
        <strain evidence="2">CCUG 62221</strain>
    </source>
</reference>
<sequence length="587" mass="69224">MQKKEKNMFKNEFFIELQKLRESSKNAVAQGNSTNLDYFQEYLHVEREVEKHLSECIKECSKSSKAELILVCGNVGDGKSHILSRLNNRLKEEIRNFKIHNDATESHNPNETSNDTLNRVLEDFKDVNIKASNKKLILAINLGTLSKFQEEYESDYTQLFDYVKTQKILDADVIYHSKNDSESSFHHVNFTDYHMYSLSSEGPKSIIISTLLERIVANSRENPIFAAYENYIEYFECAEMCPIKYNYEFLMNVENRNIIINLIIQTIVKNKLIVSVRSLLNFFFELIVPINLSWDNLEIYSSDIKKLKESDYLSRIIPNYLFEHPELSYLFSAISRLDPCRHRYEDLDSTLILLINSDTPKEIFLKNINKNTLEVLSNKISKEKLTREEITKLFIRLKYFQSSEENLRLSNTYYYQFMSLLYDFNNNKKTAIKEIYKLVEESARRWKGDPKKNNRVVINLGKNQLKYRVLKEFSTEPTFYKIKESNDLHITKFLQEFTLSFKLKKTEIPYKIHIDYRLYEILIRILKGYRPNKKDNNNNISFVSLINNFISDGDSNSMLEIDKINIGKPADYVLSIDSFGEYKFQLL</sequence>
<dbReference type="RefSeq" id="WP_386807309.1">
    <property type="nucleotide sequence ID" value="NZ_JBHTMV010000002.1"/>
</dbReference>
<evidence type="ECO:0000313" key="2">
    <source>
        <dbReference type="Proteomes" id="UP001597241"/>
    </source>
</evidence>
<dbReference type="EMBL" id="JBHTMV010000002">
    <property type="protein sequence ID" value="MFD1292609.1"/>
    <property type="molecule type" value="Genomic_DNA"/>
</dbReference>
<proteinExistence type="predicted"/>
<dbReference type="Proteomes" id="UP001597241">
    <property type="component" value="Unassembled WGS sequence"/>
</dbReference>
<organism evidence="1 2">
    <name type="scientific">Lutibacter holmesii</name>
    <dbReference type="NCBI Taxonomy" id="1137985"/>
    <lineage>
        <taxon>Bacteria</taxon>
        <taxon>Pseudomonadati</taxon>
        <taxon>Bacteroidota</taxon>
        <taxon>Flavobacteriia</taxon>
        <taxon>Flavobacteriales</taxon>
        <taxon>Flavobacteriaceae</taxon>
        <taxon>Lutibacter</taxon>
    </lineage>
</organism>
<keyword evidence="2" id="KW-1185">Reference proteome</keyword>
<evidence type="ECO:0000313" key="1">
    <source>
        <dbReference type="EMBL" id="MFD1292609.1"/>
    </source>
</evidence>
<dbReference type="InterPro" id="IPR017647">
    <property type="entry name" value="Dnd_assoc_3"/>
</dbReference>
<accession>A0ABW3WK71</accession>
<protein>
    <submittedName>
        <fullName evidence="1">DNA phosphorothioation-dependent restriction protein DptF</fullName>
    </submittedName>
</protein>
<comment type="caution">
    <text evidence="1">The sequence shown here is derived from an EMBL/GenBank/DDBJ whole genome shotgun (WGS) entry which is preliminary data.</text>
</comment>
<dbReference type="NCBIfam" id="TIGR03238">
    <property type="entry name" value="dnd_assoc_3"/>
    <property type="match status" value="1"/>
</dbReference>